<dbReference type="EMBL" id="CAJNJA010028981">
    <property type="protein sequence ID" value="CAE7616099.1"/>
    <property type="molecule type" value="Genomic_DNA"/>
</dbReference>
<name>A0A812VD76_9DINO</name>
<keyword evidence="3" id="KW-1185">Reference proteome</keyword>
<feature type="region of interest" description="Disordered" evidence="1">
    <location>
        <begin position="1"/>
        <end position="62"/>
    </location>
</feature>
<feature type="compositionally biased region" description="Basic and acidic residues" evidence="1">
    <location>
        <begin position="35"/>
        <end position="44"/>
    </location>
</feature>
<feature type="compositionally biased region" description="Basic residues" evidence="1">
    <location>
        <begin position="53"/>
        <end position="62"/>
    </location>
</feature>
<sequence>AKPFAFRRSLAGPSVASRRLSSEALPPEAAQPPIDLRRSPHRSDPPAPSRSHSPPRKLTRRFWKPEILNQAKVSQKVEVFDIPGWPTEAPVLDSAPEQAPATAANGIALGQASSSIPALQCATSAAAATEVVDHDAREGTDIDEDDQVVEVGEELNLEGLVTLLLKGRRDAGVWEEALSSFFACPLRALLDAELAE</sequence>
<dbReference type="Proteomes" id="UP000601435">
    <property type="component" value="Unassembled WGS sequence"/>
</dbReference>
<proteinExistence type="predicted"/>
<evidence type="ECO:0000313" key="2">
    <source>
        <dbReference type="EMBL" id="CAE7616099.1"/>
    </source>
</evidence>
<dbReference type="AlphaFoldDB" id="A0A812VD76"/>
<comment type="caution">
    <text evidence="2">The sequence shown here is derived from an EMBL/GenBank/DDBJ whole genome shotgun (WGS) entry which is preliminary data.</text>
</comment>
<feature type="non-terminal residue" evidence="2">
    <location>
        <position position="196"/>
    </location>
</feature>
<gene>
    <name evidence="2" type="ORF">SNEC2469_LOCUS17493</name>
</gene>
<accession>A0A812VD76</accession>
<reference evidence="2" key="1">
    <citation type="submission" date="2021-02" db="EMBL/GenBank/DDBJ databases">
        <authorList>
            <person name="Dougan E. K."/>
            <person name="Rhodes N."/>
            <person name="Thang M."/>
            <person name="Chan C."/>
        </authorList>
    </citation>
    <scope>NUCLEOTIDE SEQUENCE</scope>
</reference>
<protein>
    <submittedName>
        <fullName evidence="2">Uncharacterized protein</fullName>
    </submittedName>
</protein>
<evidence type="ECO:0000256" key="1">
    <source>
        <dbReference type="SAM" id="MobiDB-lite"/>
    </source>
</evidence>
<dbReference type="OrthoDB" id="10442806at2759"/>
<organism evidence="2 3">
    <name type="scientific">Symbiodinium necroappetens</name>
    <dbReference type="NCBI Taxonomy" id="1628268"/>
    <lineage>
        <taxon>Eukaryota</taxon>
        <taxon>Sar</taxon>
        <taxon>Alveolata</taxon>
        <taxon>Dinophyceae</taxon>
        <taxon>Suessiales</taxon>
        <taxon>Symbiodiniaceae</taxon>
        <taxon>Symbiodinium</taxon>
    </lineage>
</organism>
<evidence type="ECO:0000313" key="3">
    <source>
        <dbReference type="Proteomes" id="UP000601435"/>
    </source>
</evidence>
<feature type="non-terminal residue" evidence="2">
    <location>
        <position position="1"/>
    </location>
</feature>